<accession>A0A835ZAW2</accession>
<organism evidence="1 2">
    <name type="scientific">Tribonema minus</name>
    <dbReference type="NCBI Taxonomy" id="303371"/>
    <lineage>
        <taxon>Eukaryota</taxon>
        <taxon>Sar</taxon>
        <taxon>Stramenopiles</taxon>
        <taxon>Ochrophyta</taxon>
        <taxon>PX clade</taxon>
        <taxon>Xanthophyceae</taxon>
        <taxon>Tribonematales</taxon>
        <taxon>Tribonemataceae</taxon>
        <taxon>Tribonema</taxon>
    </lineage>
</organism>
<dbReference type="Proteomes" id="UP000664859">
    <property type="component" value="Unassembled WGS sequence"/>
</dbReference>
<gene>
    <name evidence="1" type="ORF">JKP88DRAFT_24992</name>
</gene>
<sequence>MCIVRCTVERCCLACLACHMFQTTFESILLVLAWLRSNTCRFSVPVPRPVAAAYSLASALIFLPPLFTNCKVAPTNHQGPPLLRCAVATCSNVC</sequence>
<dbReference type="EMBL" id="JAFCMP010000063">
    <property type="protein sequence ID" value="KAG5188812.1"/>
    <property type="molecule type" value="Genomic_DNA"/>
</dbReference>
<protein>
    <submittedName>
        <fullName evidence="1">Uncharacterized protein</fullName>
    </submittedName>
</protein>
<dbReference type="AlphaFoldDB" id="A0A835ZAW2"/>
<name>A0A835ZAW2_9STRA</name>
<evidence type="ECO:0000313" key="1">
    <source>
        <dbReference type="EMBL" id="KAG5188812.1"/>
    </source>
</evidence>
<evidence type="ECO:0000313" key="2">
    <source>
        <dbReference type="Proteomes" id="UP000664859"/>
    </source>
</evidence>
<keyword evidence="2" id="KW-1185">Reference proteome</keyword>
<reference evidence="1" key="1">
    <citation type="submission" date="2021-02" db="EMBL/GenBank/DDBJ databases">
        <title>First Annotated Genome of the Yellow-green Alga Tribonema minus.</title>
        <authorList>
            <person name="Mahan K.M."/>
        </authorList>
    </citation>
    <scope>NUCLEOTIDE SEQUENCE</scope>
    <source>
        <strain evidence="1">UTEX B ZZ1240</strain>
    </source>
</reference>
<comment type="caution">
    <text evidence="1">The sequence shown here is derived from an EMBL/GenBank/DDBJ whole genome shotgun (WGS) entry which is preliminary data.</text>
</comment>
<proteinExistence type="predicted"/>